<comment type="caution">
    <text evidence="7">The sequence shown here is derived from an EMBL/GenBank/DDBJ whole genome shotgun (WGS) entry which is preliminary data.</text>
</comment>
<evidence type="ECO:0000256" key="3">
    <source>
        <dbReference type="ARBA" id="ARBA00022679"/>
    </source>
</evidence>
<protein>
    <recommendedName>
        <fullName evidence="2">HECT-type E3 ubiquitin transferase</fullName>
        <ecNumber evidence="2">2.3.2.26</ecNumber>
    </recommendedName>
</protein>
<dbReference type="InterPro" id="IPR035983">
    <property type="entry name" value="Hect_E3_ubiquitin_ligase"/>
</dbReference>
<dbReference type="InterPro" id="IPR000569">
    <property type="entry name" value="HECT_dom"/>
</dbReference>
<organism evidence="7 8">
    <name type="scientific">Astathelohania contejeani</name>
    <dbReference type="NCBI Taxonomy" id="164912"/>
    <lineage>
        <taxon>Eukaryota</taxon>
        <taxon>Fungi</taxon>
        <taxon>Fungi incertae sedis</taxon>
        <taxon>Microsporidia</taxon>
        <taxon>Astathelohaniidae</taxon>
        <taxon>Astathelohania</taxon>
    </lineage>
</organism>
<evidence type="ECO:0000259" key="6">
    <source>
        <dbReference type="PROSITE" id="PS50237"/>
    </source>
</evidence>
<evidence type="ECO:0000256" key="4">
    <source>
        <dbReference type="ARBA" id="ARBA00022786"/>
    </source>
</evidence>
<name>A0ABQ7HVM4_9MICR</name>
<dbReference type="Pfam" id="PF00632">
    <property type="entry name" value="HECT"/>
    <property type="match status" value="1"/>
</dbReference>
<reference evidence="7 8" key="1">
    <citation type="submission" date="2019-01" db="EMBL/GenBank/DDBJ databases">
        <title>Genomes sequencing and comparative genomics of infectious freshwater microsporidia, Cucumispora dikerogammari and Thelohania contejeani.</title>
        <authorList>
            <person name="Cormier A."/>
            <person name="Giraud I."/>
            <person name="Wattier R."/>
            <person name="Teixeira M."/>
            <person name="Grandjean F."/>
            <person name="Rigaud T."/>
            <person name="Cordaux R."/>
        </authorList>
    </citation>
    <scope>NUCLEOTIDE SEQUENCE [LARGE SCALE GENOMIC DNA]</scope>
    <source>
        <strain evidence="7">T1</strain>
        <tissue evidence="7">Spores</tissue>
    </source>
</reference>
<dbReference type="Gene3D" id="3.30.2160.10">
    <property type="entry name" value="Hect, E3 ligase catalytic domain"/>
    <property type="match status" value="1"/>
</dbReference>
<keyword evidence="8" id="KW-1185">Reference proteome</keyword>
<dbReference type="Gene3D" id="3.30.2410.10">
    <property type="entry name" value="Hect, E3 ligase catalytic domain"/>
    <property type="match status" value="1"/>
</dbReference>
<proteinExistence type="predicted"/>
<dbReference type="PANTHER" id="PTHR45700">
    <property type="entry name" value="UBIQUITIN-PROTEIN LIGASE E3C"/>
    <property type="match status" value="1"/>
</dbReference>
<dbReference type="GO" id="GO:0016874">
    <property type="term" value="F:ligase activity"/>
    <property type="evidence" value="ECO:0007669"/>
    <property type="project" value="UniProtKB-KW"/>
</dbReference>
<dbReference type="EMBL" id="SBIQ01000371">
    <property type="protein sequence ID" value="KAF7678795.1"/>
    <property type="molecule type" value="Genomic_DNA"/>
</dbReference>
<dbReference type="Gene3D" id="3.90.1750.10">
    <property type="entry name" value="Hect, E3 ligase catalytic domains"/>
    <property type="match status" value="1"/>
</dbReference>
<keyword evidence="4 5" id="KW-0833">Ubl conjugation pathway</keyword>
<comment type="catalytic activity">
    <reaction evidence="1">
        <text>S-ubiquitinyl-[E2 ubiquitin-conjugating enzyme]-L-cysteine + [acceptor protein]-L-lysine = [E2 ubiquitin-conjugating enzyme]-L-cysteine + N(6)-ubiquitinyl-[acceptor protein]-L-lysine.</text>
        <dbReference type="EC" id="2.3.2.26"/>
    </reaction>
</comment>
<dbReference type="Proteomes" id="UP001516464">
    <property type="component" value="Unassembled WGS sequence"/>
</dbReference>
<keyword evidence="3" id="KW-0808">Transferase</keyword>
<feature type="domain" description="HECT" evidence="6">
    <location>
        <begin position="402"/>
        <end position="731"/>
    </location>
</feature>
<keyword evidence="7" id="KW-0436">Ligase</keyword>
<dbReference type="EC" id="2.3.2.26" evidence="2"/>
<dbReference type="SUPFAM" id="SSF56204">
    <property type="entry name" value="Hect, E3 ligase catalytic domain"/>
    <property type="match status" value="1"/>
</dbReference>
<evidence type="ECO:0000256" key="5">
    <source>
        <dbReference type="PROSITE-ProRule" id="PRU00104"/>
    </source>
</evidence>
<evidence type="ECO:0000313" key="7">
    <source>
        <dbReference type="EMBL" id="KAF7678795.1"/>
    </source>
</evidence>
<accession>A0ABQ7HVM4</accession>
<evidence type="ECO:0000313" key="8">
    <source>
        <dbReference type="Proteomes" id="UP001516464"/>
    </source>
</evidence>
<dbReference type="SMART" id="SM00119">
    <property type="entry name" value="HECTc"/>
    <property type="match status" value="1"/>
</dbReference>
<dbReference type="PROSITE" id="PS50237">
    <property type="entry name" value="HECT"/>
    <property type="match status" value="1"/>
</dbReference>
<evidence type="ECO:0000256" key="2">
    <source>
        <dbReference type="ARBA" id="ARBA00012485"/>
    </source>
</evidence>
<dbReference type="PANTHER" id="PTHR45700:SF2">
    <property type="entry name" value="UBIQUITIN-PROTEIN LIGASE E3C"/>
    <property type="match status" value="1"/>
</dbReference>
<gene>
    <name evidence="7" type="primary">UBE3A</name>
    <name evidence="7" type="ORF">TCON_2566</name>
</gene>
<dbReference type="InterPro" id="IPR044611">
    <property type="entry name" value="E3A/B/C-like"/>
</dbReference>
<sequence length="731" mass="86094">MQQMDALTKKYINQLIEGCISQQCISIFCNKRISLSNAEMIAADLSLYGTIFQCDKIETILCPEFDSSKFQNRGCLLLDFFFFAISLEKKDPKIDEESCSQNEETRNTKKYILFDKQESTFNIKKINTELNNYSIWDDVVSKGDLKPETTQKIFHEYCEFLNQRIFTELDLFLLESIFILMNKKYNTNKSKRIGLCIIKIFNILTTVGHKVLEIRNLEKIYYDLKDFYDKIRNELDFDTTETKLTFQPECFLLEHITRDGFLNSFYCIKMLLDNHGKHDIWSDGKIECLLNIFKFLYSINDNQKILSYKQFYLENFCEKVNFTEEYRKFKTHTKSIFNYTFILPLRIKAELVKHENKDSIKLSLQDSFFRSLFEGKISPYLYFKVNRNTIYGDTIKFFAKLTEKDAKKQIRITFIGEEGVDSGGIRKEYFQLLSEQITNNDRLFDVQNNVLWIKMDRNSDTKLSSELLMEYEIIGKIIGIAFYNDIVLNIPFPKYFFKMLLKKTPEFKDLIDIYPDEYHSLCQLLKYNNDELKALEQNFVVPYLVEGKGFHHCLIENGEKTFVNADNINLFVQKYTEFLLIISIKDKLNSIKKGFHSVIKLKSINDFHSNELEKIIMGTEYIDVDAIKKYAQYSGYSDNDPMVKYFWDIFKDYSIEDKKKLLQFITGNDRIPISGPESINMIIIRNGCDTDRLPSSQTCFNTILIPEYSSKEKLKSKLDSAISMTKGFYLM</sequence>
<evidence type="ECO:0000256" key="1">
    <source>
        <dbReference type="ARBA" id="ARBA00000885"/>
    </source>
</evidence>
<feature type="active site" description="Glycyl thioester intermediate" evidence="5">
    <location>
        <position position="699"/>
    </location>
</feature>